<evidence type="ECO:0000259" key="1">
    <source>
        <dbReference type="Pfam" id="PF01434"/>
    </source>
</evidence>
<keyword evidence="2" id="KW-0645">Protease</keyword>
<feature type="domain" description="Peptidase M41" evidence="1">
    <location>
        <begin position="1"/>
        <end position="65"/>
    </location>
</feature>
<accession>A0A2G2WIB2</accession>
<dbReference type="GO" id="GO:0005524">
    <property type="term" value="F:ATP binding"/>
    <property type="evidence" value="ECO:0007669"/>
    <property type="project" value="InterPro"/>
</dbReference>
<evidence type="ECO:0000313" key="2">
    <source>
        <dbReference type="EMBL" id="PHT44987.1"/>
    </source>
</evidence>
<dbReference type="GO" id="GO:0004176">
    <property type="term" value="F:ATP-dependent peptidase activity"/>
    <property type="evidence" value="ECO:0007669"/>
    <property type="project" value="InterPro"/>
</dbReference>
<dbReference type="Gene3D" id="1.20.58.760">
    <property type="entry name" value="Peptidase M41"/>
    <property type="match status" value="1"/>
</dbReference>
<dbReference type="EMBL" id="MLFT02000006">
    <property type="protein sequence ID" value="PHT44987.1"/>
    <property type="molecule type" value="Genomic_DNA"/>
</dbReference>
<dbReference type="GO" id="GO:0045037">
    <property type="term" value="P:protein import into chloroplast stroma"/>
    <property type="evidence" value="ECO:0007669"/>
    <property type="project" value="TreeGrafter"/>
</dbReference>
<reference evidence="2 3" key="1">
    <citation type="journal article" date="2017" name="Genome Biol.">
        <title>New reference genome sequences of hot pepper reveal the massive evolution of plant disease-resistance genes by retroduplication.</title>
        <authorList>
            <person name="Kim S."/>
            <person name="Park J."/>
            <person name="Yeom S.I."/>
            <person name="Kim Y.M."/>
            <person name="Seo E."/>
            <person name="Kim K.T."/>
            <person name="Kim M.S."/>
            <person name="Lee J.M."/>
            <person name="Cheong K."/>
            <person name="Shin H.S."/>
            <person name="Kim S.B."/>
            <person name="Han K."/>
            <person name="Lee J."/>
            <person name="Park M."/>
            <person name="Lee H.A."/>
            <person name="Lee H.Y."/>
            <person name="Lee Y."/>
            <person name="Oh S."/>
            <person name="Lee J.H."/>
            <person name="Choi E."/>
            <person name="Choi E."/>
            <person name="Lee S.E."/>
            <person name="Jeon J."/>
            <person name="Kim H."/>
            <person name="Choi G."/>
            <person name="Song H."/>
            <person name="Lee J."/>
            <person name="Lee S.C."/>
            <person name="Kwon J.K."/>
            <person name="Lee H.Y."/>
            <person name="Koo N."/>
            <person name="Hong Y."/>
            <person name="Kim R.W."/>
            <person name="Kang W.H."/>
            <person name="Huh J.H."/>
            <person name="Kang B.C."/>
            <person name="Yang T.J."/>
            <person name="Lee Y.H."/>
            <person name="Bennetzen J.L."/>
            <person name="Choi D."/>
        </authorList>
    </citation>
    <scope>NUCLEOTIDE SEQUENCE [LARGE SCALE GENOMIC DNA]</scope>
    <source>
        <strain evidence="3">cv. PBC81</strain>
    </source>
</reference>
<proteinExistence type="predicted"/>
<dbReference type="GO" id="GO:0006508">
    <property type="term" value="P:proteolysis"/>
    <property type="evidence" value="ECO:0007669"/>
    <property type="project" value="UniProtKB-KW"/>
</dbReference>
<sequence length="75" mass="8474">MFSQLYVAMGERVVEELILGKSEITSGPSDDLKQATKFTRTMVTNFGMKKELDLLTHNYDDDGKSMSIDTRLLIV</sequence>
<keyword evidence="2" id="KW-0482">Metalloprotease</keyword>
<dbReference type="OrthoDB" id="1937181at2759"/>
<dbReference type="GO" id="GO:0004222">
    <property type="term" value="F:metalloendopeptidase activity"/>
    <property type="evidence" value="ECO:0007669"/>
    <property type="project" value="InterPro"/>
</dbReference>
<dbReference type="InterPro" id="IPR000642">
    <property type="entry name" value="Peptidase_M41"/>
</dbReference>
<gene>
    <name evidence="2" type="ORF">CQW23_14145</name>
</gene>
<dbReference type="Proteomes" id="UP000224567">
    <property type="component" value="Unassembled WGS sequence"/>
</dbReference>
<dbReference type="AlphaFoldDB" id="A0A2G2WIB2"/>
<dbReference type="InterPro" id="IPR037219">
    <property type="entry name" value="Peptidase_M41-like"/>
</dbReference>
<protein>
    <submittedName>
        <fullName evidence="2">ATP-dependent zinc metalloprotease FTSH 4, mitochondrial</fullName>
    </submittedName>
</protein>
<dbReference type="PANTHER" id="PTHR23076">
    <property type="entry name" value="METALLOPROTEASE M41 FTSH"/>
    <property type="match status" value="1"/>
</dbReference>
<keyword evidence="3" id="KW-1185">Reference proteome</keyword>
<keyword evidence="2" id="KW-0378">Hydrolase</keyword>
<dbReference type="SUPFAM" id="SSF140990">
    <property type="entry name" value="FtsH protease domain-like"/>
    <property type="match status" value="1"/>
</dbReference>
<reference evidence="3" key="2">
    <citation type="journal article" date="2017" name="J. Anim. Genet.">
        <title>Multiple reference genome sequences of hot pepper reveal the massive evolution of plant disease resistance genes by retroduplication.</title>
        <authorList>
            <person name="Kim S."/>
            <person name="Park J."/>
            <person name="Yeom S.-I."/>
            <person name="Kim Y.-M."/>
            <person name="Seo E."/>
            <person name="Kim K.-T."/>
            <person name="Kim M.-S."/>
            <person name="Lee J.M."/>
            <person name="Cheong K."/>
            <person name="Shin H.-S."/>
            <person name="Kim S.-B."/>
            <person name="Han K."/>
            <person name="Lee J."/>
            <person name="Park M."/>
            <person name="Lee H.-A."/>
            <person name="Lee H.-Y."/>
            <person name="Lee Y."/>
            <person name="Oh S."/>
            <person name="Lee J.H."/>
            <person name="Choi E."/>
            <person name="Choi E."/>
            <person name="Lee S.E."/>
            <person name="Jeon J."/>
            <person name="Kim H."/>
            <person name="Choi G."/>
            <person name="Song H."/>
            <person name="Lee J."/>
            <person name="Lee S.-C."/>
            <person name="Kwon J.-K."/>
            <person name="Lee H.-Y."/>
            <person name="Koo N."/>
            <person name="Hong Y."/>
            <person name="Kim R.W."/>
            <person name="Kang W.-H."/>
            <person name="Huh J.H."/>
            <person name="Kang B.-C."/>
            <person name="Yang T.-J."/>
            <person name="Lee Y.-H."/>
            <person name="Bennetzen J.L."/>
            <person name="Choi D."/>
        </authorList>
    </citation>
    <scope>NUCLEOTIDE SEQUENCE [LARGE SCALE GENOMIC DNA]</scope>
    <source>
        <strain evidence="3">cv. PBC81</strain>
    </source>
</reference>
<name>A0A2G2WIB2_CAPBA</name>
<dbReference type="Pfam" id="PF01434">
    <property type="entry name" value="Peptidase_M41"/>
    <property type="match status" value="1"/>
</dbReference>
<dbReference type="STRING" id="33114.A0A2G2WIB2"/>
<dbReference type="GO" id="GO:0009507">
    <property type="term" value="C:chloroplast"/>
    <property type="evidence" value="ECO:0007669"/>
    <property type="project" value="TreeGrafter"/>
</dbReference>
<dbReference type="PANTHER" id="PTHR23076:SF37">
    <property type="entry name" value="ATP-DEPENDENT ZINC METALLOPROTEASE FTSH 4, MITOCHONDRIAL"/>
    <property type="match status" value="1"/>
</dbReference>
<evidence type="ECO:0000313" key="3">
    <source>
        <dbReference type="Proteomes" id="UP000224567"/>
    </source>
</evidence>
<comment type="caution">
    <text evidence="2">The sequence shown here is derived from an EMBL/GenBank/DDBJ whole genome shotgun (WGS) entry which is preliminary data.</text>
</comment>
<organism evidence="2 3">
    <name type="scientific">Capsicum baccatum</name>
    <name type="common">Peruvian pepper</name>
    <dbReference type="NCBI Taxonomy" id="33114"/>
    <lineage>
        <taxon>Eukaryota</taxon>
        <taxon>Viridiplantae</taxon>
        <taxon>Streptophyta</taxon>
        <taxon>Embryophyta</taxon>
        <taxon>Tracheophyta</taxon>
        <taxon>Spermatophyta</taxon>
        <taxon>Magnoliopsida</taxon>
        <taxon>eudicotyledons</taxon>
        <taxon>Gunneridae</taxon>
        <taxon>Pentapetalae</taxon>
        <taxon>asterids</taxon>
        <taxon>lamiids</taxon>
        <taxon>Solanales</taxon>
        <taxon>Solanaceae</taxon>
        <taxon>Solanoideae</taxon>
        <taxon>Capsiceae</taxon>
        <taxon>Capsicum</taxon>
    </lineage>
</organism>